<evidence type="ECO:0000256" key="1">
    <source>
        <dbReference type="SAM" id="MobiDB-lite"/>
    </source>
</evidence>
<dbReference type="Proteomes" id="UP001652621">
    <property type="component" value="Unplaced"/>
</dbReference>
<feature type="region of interest" description="Disordered" evidence="1">
    <location>
        <begin position="424"/>
        <end position="459"/>
    </location>
</feature>
<proteinExistence type="predicted"/>
<feature type="compositionally biased region" description="Basic and acidic residues" evidence="1">
    <location>
        <begin position="259"/>
        <end position="279"/>
    </location>
</feature>
<gene>
    <name evidence="3" type="primary">LOC101894302</name>
</gene>
<protein>
    <submittedName>
        <fullName evidence="3">J domain-containing protein DDB_G0295729</fullName>
    </submittedName>
</protein>
<feature type="compositionally biased region" description="Polar residues" evidence="1">
    <location>
        <begin position="383"/>
        <end position="392"/>
    </location>
</feature>
<name>A0A9J7HX42_MUSDO</name>
<dbReference type="VEuPathDB" id="VectorBase:MDOA001060"/>
<dbReference type="GeneID" id="101894302"/>
<keyword evidence="2" id="KW-1185">Reference proteome</keyword>
<accession>A0A9J7HX42</accession>
<feature type="region of interest" description="Disordered" evidence="1">
    <location>
        <begin position="1"/>
        <end position="32"/>
    </location>
</feature>
<feature type="compositionally biased region" description="Low complexity" evidence="1">
    <location>
        <begin position="432"/>
        <end position="445"/>
    </location>
</feature>
<feature type="compositionally biased region" description="Basic residues" evidence="1">
    <location>
        <begin position="352"/>
        <end position="362"/>
    </location>
</feature>
<organism evidence="2 3">
    <name type="scientific">Musca domestica</name>
    <name type="common">House fly</name>
    <dbReference type="NCBI Taxonomy" id="7370"/>
    <lineage>
        <taxon>Eukaryota</taxon>
        <taxon>Metazoa</taxon>
        <taxon>Ecdysozoa</taxon>
        <taxon>Arthropoda</taxon>
        <taxon>Hexapoda</taxon>
        <taxon>Insecta</taxon>
        <taxon>Pterygota</taxon>
        <taxon>Neoptera</taxon>
        <taxon>Endopterygota</taxon>
        <taxon>Diptera</taxon>
        <taxon>Brachycera</taxon>
        <taxon>Muscomorpha</taxon>
        <taxon>Muscoidea</taxon>
        <taxon>Muscidae</taxon>
        <taxon>Musca</taxon>
    </lineage>
</organism>
<dbReference type="RefSeq" id="XP_005174895.2">
    <property type="nucleotide sequence ID" value="XM_005174838.4"/>
</dbReference>
<feature type="compositionally biased region" description="Low complexity" evidence="1">
    <location>
        <begin position="373"/>
        <end position="382"/>
    </location>
</feature>
<dbReference type="STRING" id="7370.A0A1I8M476"/>
<feature type="compositionally biased region" description="Polar residues" evidence="1">
    <location>
        <begin position="16"/>
        <end position="32"/>
    </location>
</feature>
<dbReference type="VEuPathDB" id="VectorBase:MDOMA2_009782"/>
<evidence type="ECO:0000313" key="2">
    <source>
        <dbReference type="Proteomes" id="UP001652621"/>
    </source>
</evidence>
<feature type="compositionally biased region" description="Acidic residues" evidence="1">
    <location>
        <begin position="248"/>
        <end position="258"/>
    </location>
</feature>
<feature type="region of interest" description="Disordered" evidence="1">
    <location>
        <begin position="247"/>
        <end position="280"/>
    </location>
</feature>
<feature type="compositionally biased region" description="Low complexity" evidence="1">
    <location>
        <begin position="540"/>
        <end position="554"/>
    </location>
</feature>
<dbReference type="eggNOG" id="ENOG502S9V0">
    <property type="taxonomic scope" value="Eukaryota"/>
</dbReference>
<evidence type="ECO:0000313" key="3">
    <source>
        <dbReference type="RefSeq" id="XP_005174895.2"/>
    </source>
</evidence>
<feature type="region of interest" description="Disordered" evidence="1">
    <location>
        <begin position="335"/>
        <end position="392"/>
    </location>
</feature>
<dbReference type="OrthoDB" id="7663415at2759"/>
<reference evidence="3" key="1">
    <citation type="submission" date="2025-08" db="UniProtKB">
        <authorList>
            <consortium name="RefSeq"/>
        </authorList>
    </citation>
    <scope>IDENTIFICATION</scope>
    <source>
        <strain evidence="3">Aabys</strain>
        <tissue evidence="3">Whole body</tissue>
    </source>
</reference>
<feature type="compositionally biased region" description="Low complexity" evidence="1">
    <location>
        <begin position="507"/>
        <end position="524"/>
    </location>
</feature>
<sequence>MSLSLTNRRHDKAPMPSSSFRSNQWSGSQQHLSQDYHQLQLVHQTTVRKQRSFIETPTTSRPHLTRGLSVGRSSKDIHYLQNRNALRKHSTFVGAKGTSSTKLFHADDLIKKNINACSQLERPPTRSVQAWSSTSSILKSLDKELAQLNGVLVKSKDVRNSITKSGVVDKARHQIANKSANKHKTETGLPANVKATTSSNRLIKSATTTSIATVPSKTCESNKVNLSIVLSHALNESKENDYILCDPGEGEDSEDLSIESEHLEDSNKSEVNLSKDRESVNLSAPQRRALYQSSKFNDQINLSNACQTPPQPQLQNLSPALIVQKRPPLVRAMSAPVRSIDDNSKGSFLANNKRKSRRRKLNARTITCDRDSSSPSSTTRSTHLTNVNNLNFDSKSTNKKILQRSRSVAPDVITLVSLISSEGSDSEKEDCCSSTPSNSDSSSPTRRAPSLRKAGKSVSFQENYPPTFQFASKEYSHMLRRGSIAPLAARIKANRPPTAPPGSIFHTNNNSSNSNSATNTKNMNVENDENDTPPDENQINANNNVTTTTPATANLKKSLEEESSYQYPDYVRSIKERECWKLFQKMSAKGVNITYDTILRGMLTPTEFRQLQKQREMEEAKAQLRENEEMAAINEEQQQQLKNNRKNSPLERIAENLPKN</sequence>
<feature type="region of interest" description="Disordered" evidence="1">
    <location>
        <begin position="634"/>
        <end position="660"/>
    </location>
</feature>
<feature type="region of interest" description="Disordered" evidence="1">
    <location>
        <begin position="493"/>
        <end position="564"/>
    </location>
</feature>